<keyword evidence="6" id="KW-0547">Nucleotide-binding</keyword>
<dbReference type="InterPro" id="IPR029062">
    <property type="entry name" value="Class_I_gatase-like"/>
</dbReference>
<evidence type="ECO:0000256" key="14">
    <source>
        <dbReference type="ARBA" id="ARBA00079941"/>
    </source>
</evidence>
<feature type="domain" description="CTP synthase N-terminal" evidence="17">
    <location>
        <begin position="3"/>
        <end position="266"/>
    </location>
</feature>
<dbReference type="CDD" id="cd01746">
    <property type="entry name" value="GATase1_CTP_Synthase"/>
    <property type="match status" value="1"/>
</dbReference>
<dbReference type="SUPFAM" id="SSF52540">
    <property type="entry name" value="P-loop containing nucleoside triphosphate hydrolases"/>
    <property type="match status" value="1"/>
</dbReference>
<comment type="pathway">
    <text evidence="1">Pyrimidine metabolism; CTP biosynthesis via de novo pathway; CTP from UDP: step 2/2.</text>
</comment>
<evidence type="ECO:0000259" key="17">
    <source>
        <dbReference type="Pfam" id="PF06418"/>
    </source>
</evidence>
<comment type="catalytic activity">
    <reaction evidence="11">
        <text>UTP + L-glutamine + ATP + H2O = CTP + L-glutamate + ADP + phosphate + 2 H(+)</text>
        <dbReference type="Rhea" id="RHEA:26426"/>
        <dbReference type="ChEBI" id="CHEBI:15377"/>
        <dbReference type="ChEBI" id="CHEBI:15378"/>
        <dbReference type="ChEBI" id="CHEBI:29985"/>
        <dbReference type="ChEBI" id="CHEBI:30616"/>
        <dbReference type="ChEBI" id="CHEBI:37563"/>
        <dbReference type="ChEBI" id="CHEBI:43474"/>
        <dbReference type="ChEBI" id="CHEBI:46398"/>
        <dbReference type="ChEBI" id="CHEBI:58359"/>
        <dbReference type="ChEBI" id="CHEBI:456216"/>
        <dbReference type="EC" id="6.3.4.2"/>
    </reaction>
</comment>
<evidence type="ECO:0000256" key="12">
    <source>
        <dbReference type="ARBA" id="ARBA00070745"/>
    </source>
</evidence>
<evidence type="ECO:0000259" key="16">
    <source>
        <dbReference type="Pfam" id="PF00117"/>
    </source>
</evidence>
<evidence type="ECO:0000256" key="15">
    <source>
        <dbReference type="ARBA" id="ARBA00083191"/>
    </source>
</evidence>
<evidence type="ECO:0000256" key="8">
    <source>
        <dbReference type="ARBA" id="ARBA00022842"/>
    </source>
</evidence>
<dbReference type="FunFam" id="3.40.50.880:FF:000002">
    <property type="entry name" value="CTP synthase"/>
    <property type="match status" value="1"/>
</dbReference>
<dbReference type="NCBIfam" id="NF003792">
    <property type="entry name" value="PRK05380.1"/>
    <property type="match status" value="1"/>
</dbReference>
<protein>
    <recommendedName>
        <fullName evidence="12">CTP synthase</fullName>
        <ecNumber evidence="3">6.3.4.2</ecNumber>
    </recommendedName>
    <alternativeName>
        <fullName evidence="14">Cytidine 5'-triphosphate synthase</fullName>
    </alternativeName>
    <alternativeName>
        <fullName evidence="15">Cytidine triphosphate synthetase</fullName>
    </alternativeName>
    <alternativeName>
        <fullName evidence="13">UTP--ammonia ligase</fullName>
    </alternativeName>
</protein>
<dbReference type="EMBL" id="LBOK01000048">
    <property type="protein sequence ID" value="KKP33181.1"/>
    <property type="molecule type" value="Genomic_DNA"/>
</dbReference>
<keyword evidence="10" id="KW-0665">Pyrimidine biosynthesis</keyword>
<evidence type="ECO:0000256" key="4">
    <source>
        <dbReference type="ARBA" id="ARBA00022598"/>
    </source>
</evidence>
<dbReference type="InterPro" id="IPR017926">
    <property type="entry name" value="GATASE"/>
</dbReference>
<keyword evidence="8" id="KW-0460">Magnesium</keyword>
<reference evidence="18 19" key="1">
    <citation type="journal article" date="2015" name="Nature">
        <title>rRNA introns, odd ribosomes, and small enigmatic genomes across a large radiation of phyla.</title>
        <authorList>
            <person name="Brown C.T."/>
            <person name="Hug L.A."/>
            <person name="Thomas B.C."/>
            <person name="Sharon I."/>
            <person name="Castelle C.J."/>
            <person name="Singh A."/>
            <person name="Wilkins M.J."/>
            <person name="Williams K.H."/>
            <person name="Banfield J.F."/>
        </authorList>
    </citation>
    <scope>NUCLEOTIDE SEQUENCE [LARGE SCALE GENOMIC DNA]</scope>
</reference>
<dbReference type="GO" id="GO:0044210">
    <property type="term" value="P:'de novo' CTP biosynthetic process"/>
    <property type="evidence" value="ECO:0007669"/>
    <property type="project" value="UniProtKB-UniPathway"/>
</dbReference>
<dbReference type="Pfam" id="PF06418">
    <property type="entry name" value="CTP_synth_N"/>
    <property type="match status" value="1"/>
</dbReference>
<dbReference type="Gene3D" id="3.40.50.880">
    <property type="match status" value="1"/>
</dbReference>
<evidence type="ECO:0000313" key="18">
    <source>
        <dbReference type="EMBL" id="KKP33181.1"/>
    </source>
</evidence>
<dbReference type="GO" id="GO:0097268">
    <property type="term" value="C:cytoophidium"/>
    <property type="evidence" value="ECO:0007669"/>
    <property type="project" value="UniProtKB-ARBA"/>
</dbReference>
<organism evidence="18 19">
    <name type="scientific">Candidatus Roizmanbacteria bacterium GW2011_GWA2_32_13</name>
    <dbReference type="NCBI Taxonomy" id="1618475"/>
    <lineage>
        <taxon>Bacteria</taxon>
        <taxon>Candidatus Roizmaniibacteriota</taxon>
    </lineage>
</organism>
<dbReference type="InterPro" id="IPR033828">
    <property type="entry name" value="GATase1_CTP_Synthase"/>
</dbReference>
<dbReference type="PROSITE" id="PS51273">
    <property type="entry name" value="GATASE_TYPE_1"/>
    <property type="match status" value="1"/>
</dbReference>
<evidence type="ECO:0000256" key="13">
    <source>
        <dbReference type="ARBA" id="ARBA00075170"/>
    </source>
</evidence>
<keyword evidence="7" id="KW-0067">ATP-binding</keyword>
<evidence type="ECO:0000256" key="9">
    <source>
        <dbReference type="ARBA" id="ARBA00022962"/>
    </source>
</evidence>
<name>A0A0F9Z3C9_9BACT</name>
<dbReference type="InterPro" id="IPR017456">
    <property type="entry name" value="CTP_synthase_N"/>
</dbReference>
<evidence type="ECO:0000256" key="11">
    <source>
        <dbReference type="ARBA" id="ARBA00047781"/>
    </source>
</evidence>
<dbReference type="Pfam" id="PF00117">
    <property type="entry name" value="GATase"/>
    <property type="match status" value="1"/>
</dbReference>
<dbReference type="UniPathway" id="UPA00159">
    <property type="reaction ID" value="UER00277"/>
</dbReference>
<evidence type="ECO:0000256" key="10">
    <source>
        <dbReference type="ARBA" id="ARBA00022975"/>
    </source>
</evidence>
<dbReference type="GO" id="GO:0042802">
    <property type="term" value="F:identical protein binding"/>
    <property type="evidence" value="ECO:0007669"/>
    <property type="project" value="TreeGrafter"/>
</dbReference>
<dbReference type="Proteomes" id="UP000034349">
    <property type="component" value="Unassembled WGS sequence"/>
</dbReference>
<feature type="domain" description="Glutamine amidotransferase" evidence="16">
    <location>
        <begin position="306"/>
        <end position="536"/>
    </location>
</feature>
<proteinExistence type="inferred from homology"/>
<dbReference type="InterPro" id="IPR027417">
    <property type="entry name" value="P-loop_NTPase"/>
</dbReference>
<gene>
    <name evidence="18" type="ORF">UR23_C0048G0002</name>
</gene>
<evidence type="ECO:0000313" key="19">
    <source>
        <dbReference type="Proteomes" id="UP000034349"/>
    </source>
</evidence>
<dbReference type="FunFam" id="3.40.50.300:FF:000009">
    <property type="entry name" value="CTP synthase"/>
    <property type="match status" value="1"/>
</dbReference>
<dbReference type="NCBIfam" id="TIGR00337">
    <property type="entry name" value="PyrG"/>
    <property type="match status" value="1"/>
</dbReference>
<evidence type="ECO:0000256" key="6">
    <source>
        <dbReference type="ARBA" id="ARBA00022741"/>
    </source>
</evidence>
<keyword evidence="9" id="KW-0315">Glutamine amidotransferase</keyword>
<dbReference type="PATRIC" id="fig|1618475.3.peg.514"/>
<evidence type="ECO:0000256" key="1">
    <source>
        <dbReference type="ARBA" id="ARBA00005171"/>
    </source>
</evidence>
<keyword evidence="5" id="KW-0479">Metal-binding</keyword>
<evidence type="ECO:0000256" key="5">
    <source>
        <dbReference type="ARBA" id="ARBA00022723"/>
    </source>
</evidence>
<sequence length="544" mass="61581">MTKFIFIIGGVISGVGKGITTSSIGQLLKSRGFNVTAMKADPYVNVDAGTMNPTEHGEVFVTKDGMETDQDIGNYERFLNQDILSMNYMTTGSVYKSVIDQERNLKFNGKCVSVIPGIPNEIIRRIKIVIEKTKTDFLLFEIGGTAGEYQNLIFLEAARMLHLENPDNVMYILVSYIPQPNIFGEMKTKPTQYAVRMLNSAGIQPDIIIARASSSLDNVRKEKIATFCNIRPENIISAPDEDYIYKVPVNFEKNGLIDLILKKFSLQPKNKDGLVWKKFITTIDNAKKKLKIGIVGKYFETGDFTLSDSYISIIEAIKHAAWAKGIKPEIYWLNSLNYEKNENKLKELKKMDGIIVPGGFGKRGINGKIKTIKYVRENKIPFLGLCYGMQLATIEFARNVALIEKANSTEIDSKTENPVIDIMGDQKANLNSKKYGGTMRLGTYDCEIAPYTIAYSAYKERLIKERHRHRYEFNNKYIKLLKEKGLVFSGVNPERDLVEIIELPKKTHPFFVGTQFHPEFKSRPLLPHPLFLAFIEAIKKLSSS</sequence>
<dbReference type="PANTHER" id="PTHR11550:SF0">
    <property type="entry name" value="CTP SYNTHASE-RELATED"/>
    <property type="match status" value="1"/>
</dbReference>
<dbReference type="InterPro" id="IPR004468">
    <property type="entry name" value="CTP_synthase"/>
</dbReference>
<dbReference type="GO" id="GO:0005524">
    <property type="term" value="F:ATP binding"/>
    <property type="evidence" value="ECO:0007669"/>
    <property type="project" value="UniProtKB-KW"/>
</dbReference>
<accession>A0A0F9Z3C9</accession>
<evidence type="ECO:0000256" key="7">
    <source>
        <dbReference type="ARBA" id="ARBA00022840"/>
    </source>
</evidence>
<dbReference type="SUPFAM" id="SSF52317">
    <property type="entry name" value="Class I glutamine amidotransferase-like"/>
    <property type="match status" value="1"/>
</dbReference>
<dbReference type="GO" id="GO:0046872">
    <property type="term" value="F:metal ion binding"/>
    <property type="evidence" value="ECO:0007669"/>
    <property type="project" value="UniProtKB-KW"/>
</dbReference>
<dbReference type="EC" id="6.3.4.2" evidence="3"/>
<dbReference type="Gene3D" id="3.40.50.300">
    <property type="entry name" value="P-loop containing nucleotide triphosphate hydrolases"/>
    <property type="match status" value="1"/>
</dbReference>
<comment type="similarity">
    <text evidence="2">Belongs to the CTP synthase family.</text>
</comment>
<dbReference type="AlphaFoldDB" id="A0A0F9Z3C9"/>
<dbReference type="GO" id="GO:0019856">
    <property type="term" value="P:pyrimidine nucleobase biosynthetic process"/>
    <property type="evidence" value="ECO:0007669"/>
    <property type="project" value="TreeGrafter"/>
</dbReference>
<dbReference type="PANTHER" id="PTHR11550">
    <property type="entry name" value="CTP SYNTHASE"/>
    <property type="match status" value="1"/>
</dbReference>
<dbReference type="GO" id="GO:0003883">
    <property type="term" value="F:CTP synthase activity"/>
    <property type="evidence" value="ECO:0007669"/>
    <property type="project" value="UniProtKB-EC"/>
</dbReference>
<comment type="caution">
    <text evidence="18">The sequence shown here is derived from an EMBL/GenBank/DDBJ whole genome shotgun (WGS) entry which is preliminary data.</text>
</comment>
<evidence type="ECO:0000256" key="3">
    <source>
        <dbReference type="ARBA" id="ARBA00012291"/>
    </source>
</evidence>
<evidence type="ECO:0000256" key="2">
    <source>
        <dbReference type="ARBA" id="ARBA00007533"/>
    </source>
</evidence>
<keyword evidence="4" id="KW-0436">Ligase</keyword>